<accession>A0A1H4RNV3</accession>
<feature type="domain" description="DUF397" evidence="1">
    <location>
        <begin position="11"/>
        <end position="64"/>
    </location>
</feature>
<name>A0A1H4RNV3_STRMJ</name>
<dbReference type="RefSeq" id="WP_093463541.1">
    <property type="nucleotide sequence ID" value="NZ_FNST01000002.1"/>
</dbReference>
<dbReference type="InterPro" id="IPR007278">
    <property type="entry name" value="DUF397"/>
</dbReference>
<dbReference type="AlphaFoldDB" id="A0A1H4RNV3"/>
<evidence type="ECO:0000313" key="2">
    <source>
        <dbReference type="EMBL" id="SEC33311.1"/>
    </source>
</evidence>
<dbReference type="Pfam" id="PF04149">
    <property type="entry name" value="DUF397"/>
    <property type="match status" value="1"/>
</dbReference>
<organism evidence="2 3">
    <name type="scientific">Streptomyces melanosporofaciens</name>
    <dbReference type="NCBI Taxonomy" id="67327"/>
    <lineage>
        <taxon>Bacteria</taxon>
        <taxon>Bacillati</taxon>
        <taxon>Actinomycetota</taxon>
        <taxon>Actinomycetes</taxon>
        <taxon>Kitasatosporales</taxon>
        <taxon>Streptomycetaceae</taxon>
        <taxon>Streptomyces</taxon>
        <taxon>Streptomyces violaceusniger group</taxon>
    </lineage>
</organism>
<reference evidence="3" key="1">
    <citation type="submission" date="2016-10" db="EMBL/GenBank/DDBJ databases">
        <authorList>
            <person name="Varghese N."/>
            <person name="Submissions S."/>
        </authorList>
    </citation>
    <scope>NUCLEOTIDE SEQUENCE [LARGE SCALE GENOMIC DNA]</scope>
    <source>
        <strain evidence="3">DSM 40318</strain>
    </source>
</reference>
<evidence type="ECO:0000313" key="3">
    <source>
        <dbReference type="Proteomes" id="UP000198609"/>
    </source>
</evidence>
<dbReference type="EMBL" id="FNST01000002">
    <property type="protein sequence ID" value="SEC33311.1"/>
    <property type="molecule type" value="Genomic_DNA"/>
</dbReference>
<dbReference type="Proteomes" id="UP000198609">
    <property type="component" value="Unassembled WGS sequence"/>
</dbReference>
<evidence type="ECO:0000259" key="1">
    <source>
        <dbReference type="Pfam" id="PF04149"/>
    </source>
</evidence>
<protein>
    <recommendedName>
        <fullName evidence="1">DUF397 domain-containing protein</fullName>
    </recommendedName>
</protein>
<gene>
    <name evidence="2" type="ORF">SAMN04490356_3751</name>
</gene>
<proteinExistence type="predicted"/>
<sequence length="69" mass="7269">MREGCIPDRDAGWFKSSYSGAGNTECVEASFGPGRAAVRDSKEPGRGVLGFSDRAWADFVTAVRGGELG</sequence>
<keyword evidence="3" id="KW-1185">Reference proteome</keyword>